<sequence length="510" mass="53736">MPRRIGRYELHEAIASGGMAVVHLGRFVGPVGFSRTLALKRLHPHLATDSEFAAMFLDEARLAARVQHPNVVATRDVVVSDGELFLVMDYVLGASLSELLRAAAVQGERVPPAVACAVVVGALYGLHAAHEACDERGERLMIVHRDVSPQNILVGADGVARIVDFGIAKAASRLQSTRDGTVKGKLAFMSPEQILRQRVDQRADVYAAGVVLWQVLAGRQLFAADDTSGVIAAVLEGEVPSLARVRSDVPPSIDEALRRTLNRDVEARFETALDFAAALEAVIVPAPQRDVSAWVARLLGPRIDEQRTRVTNLERTPAMAPAAEESAVERLAGHPRSPDDARKLAAMATEKHAAPAMQAPAAVTISTPATRSGRGRGRPWLAVALAVAIGAVFEANVHLLARTRGDPSIAMAQTPPPAPSGEAPGLPPETANVPPPASAVVANAATATTPAAPVVDESPTKGAGPRPGAKRSGTSGRPGAALPPSARKPDCDPSYRLDSNGVKRFKPWCL</sequence>
<dbReference type="PROSITE" id="PS00109">
    <property type="entry name" value="PROTEIN_KINASE_TYR"/>
    <property type="match status" value="1"/>
</dbReference>
<evidence type="ECO:0000256" key="2">
    <source>
        <dbReference type="ARBA" id="ARBA00022741"/>
    </source>
</evidence>
<feature type="region of interest" description="Disordered" evidence="5">
    <location>
        <begin position="408"/>
        <end position="500"/>
    </location>
</feature>
<dbReference type="PROSITE" id="PS50011">
    <property type="entry name" value="PROTEIN_KINASE_DOM"/>
    <property type="match status" value="1"/>
</dbReference>
<dbReference type="CDD" id="cd14014">
    <property type="entry name" value="STKc_PknB_like"/>
    <property type="match status" value="1"/>
</dbReference>
<feature type="compositionally biased region" description="Basic and acidic residues" evidence="5">
    <location>
        <begin position="327"/>
        <end position="339"/>
    </location>
</feature>
<dbReference type="InterPro" id="IPR011009">
    <property type="entry name" value="Kinase-like_dom_sf"/>
</dbReference>
<reference evidence="7 8" key="1">
    <citation type="submission" date="2021-12" db="EMBL/GenBank/DDBJ databases">
        <title>Discovery of the Pendulisporaceae a myxobacterial family with distinct sporulation behavior and unique specialized metabolism.</title>
        <authorList>
            <person name="Garcia R."/>
            <person name="Popoff A."/>
            <person name="Bader C.D."/>
            <person name="Loehr J."/>
            <person name="Walesch S."/>
            <person name="Walt C."/>
            <person name="Boldt J."/>
            <person name="Bunk B."/>
            <person name="Haeckl F.J.F.P.J."/>
            <person name="Gunesch A.P."/>
            <person name="Birkelbach J."/>
            <person name="Nuebel U."/>
            <person name="Pietschmann T."/>
            <person name="Bach T."/>
            <person name="Mueller R."/>
        </authorList>
    </citation>
    <scope>NUCLEOTIDE SEQUENCE [LARGE SCALE GENOMIC DNA]</scope>
    <source>
        <strain evidence="7 8">MSr11954</strain>
    </source>
</reference>
<gene>
    <name evidence="7" type="ORF">LZC94_44240</name>
</gene>
<keyword evidence="8" id="KW-1185">Reference proteome</keyword>
<organism evidence="7 8">
    <name type="scientific">Pendulispora albinea</name>
    <dbReference type="NCBI Taxonomy" id="2741071"/>
    <lineage>
        <taxon>Bacteria</taxon>
        <taxon>Pseudomonadati</taxon>
        <taxon>Myxococcota</taxon>
        <taxon>Myxococcia</taxon>
        <taxon>Myxococcales</taxon>
        <taxon>Sorangiineae</taxon>
        <taxon>Pendulisporaceae</taxon>
        <taxon>Pendulispora</taxon>
    </lineage>
</organism>
<dbReference type="Gene3D" id="1.10.510.10">
    <property type="entry name" value="Transferase(Phosphotransferase) domain 1"/>
    <property type="match status" value="1"/>
</dbReference>
<proteinExistence type="predicted"/>
<keyword evidence="2" id="KW-0547">Nucleotide-binding</keyword>
<evidence type="ECO:0000256" key="5">
    <source>
        <dbReference type="SAM" id="MobiDB-lite"/>
    </source>
</evidence>
<dbReference type="PANTHER" id="PTHR43289:SF6">
    <property type="entry name" value="SERINE_THREONINE-PROTEIN KINASE NEKL-3"/>
    <property type="match status" value="1"/>
</dbReference>
<protein>
    <submittedName>
        <fullName evidence="7">Serine/threonine protein kinase</fullName>
    </submittedName>
</protein>
<feature type="compositionally biased region" description="Low complexity" evidence="5">
    <location>
        <begin position="438"/>
        <end position="455"/>
    </location>
</feature>
<dbReference type="Pfam" id="PF00069">
    <property type="entry name" value="Pkinase"/>
    <property type="match status" value="1"/>
</dbReference>
<dbReference type="SUPFAM" id="SSF56112">
    <property type="entry name" value="Protein kinase-like (PK-like)"/>
    <property type="match status" value="1"/>
</dbReference>
<dbReference type="Proteomes" id="UP001370348">
    <property type="component" value="Chromosome"/>
</dbReference>
<dbReference type="RefSeq" id="WP_394824440.1">
    <property type="nucleotide sequence ID" value="NZ_CP089984.1"/>
</dbReference>
<keyword evidence="1" id="KW-0808">Transferase</keyword>
<evidence type="ECO:0000313" key="8">
    <source>
        <dbReference type="Proteomes" id="UP001370348"/>
    </source>
</evidence>
<dbReference type="InterPro" id="IPR008266">
    <property type="entry name" value="Tyr_kinase_AS"/>
</dbReference>
<dbReference type="InterPro" id="IPR000719">
    <property type="entry name" value="Prot_kinase_dom"/>
</dbReference>
<dbReference type="GO" id="GO:0004674">
    <property type="term" value="F:protein serine/threonine kinase activity"/>
    <property type="evidence" value="ECO:0007669"/>
    <property type="project" value="UniProtKB-KW"/>
</dbReference>
<accession>A0ABZ2M0D7</accession>
<evidence type="ECO:0000256" key="1">
    <source>
        <dbReference type="ARBA" id="ARBA00022679"/>
    </source>
</evidence>
<keyword evidence="3 7" id="KW-0418">Kinase</keyword>
<dbReference type="PANTHER" id="PTHR43289">
    <property type="entry name" value="MITOGEN-ACTIVATED PROTEIN KINASE KINASE KINASE 20-RELATED"/>
    <property type="match status" value="1"/>
</dbReference>
<dbReference type="Gene3D" id="3.30.200.20">
    <property type="entry name" value="Phosphorylase Kinase, domain 1"/>
    <property type="match status" value="1"/>
</dbReference>
<evidence type="ECO:0000256" key="4">
    <source>
        <dbReference type="ARBA" id="ARBA00022840"/>
    </source>
</evidence>
<evidence type="ECO:0000313" key="7">
    <source>
        <dbReference type="EMBL" id="WXB14816.1"/>
    </source>
</evidence>
<feature type="region of interest" description="Disordered" evidence="5">
    <location>
        <begin position="315"/>
        <end position="339"/>
    </location>
</feature>
<dbReference type="EMBL" id="CP089984">
    <property type="protein sequence ID" value="WXB14816.1"/>
    <property type="molecule type" value="Genomic_DNA"/>
</dbReference>
<feature type="domain" description="Protein kinase" evidence="6">
    <location>
        <begin position="8"/>
        <end position="283"/>
    </location>
</feature>
<keyword evidence="7" id="KW-0723">Serine/threonine-protein kinase</keyword>
<name>A0ABZ2M0D7_9BACT</name>
<keyword evidence="4" id="KW-0067">ATP-binding</keyword>
<evidence type="ECO:0000256" key="3">
    <source>
        <dbReference type="ARBA" id="ARBA00022777"/>
    </source>
</evidence>
<evidence type="ECO:0000259" key="6">
    <source>
        <dbReference type="PROSITE" id="PS50011"/>
    </source>
</evidence>